<dbReference type="Gene3D" id="1.25.40.10">
    <property type="entry name" value="Tetratricopeptide repeat domain"/>
    <property type="match status" value="4"/>
</dbReference>
<dbReference type="EMBL" id="SDMK01000001">
    <property type="protein sequence ID" value="RXS96635.1"/>
    <property type="molecule type" value="Genomic_DNA"/>
</dbReference>
<evidence type="ECO:0000313" key="2">
    <source>
        <dbReference type="EMBL" id="RXS96635.1"/>
    </source>
</evidence>
<dbReference type="Pfam" id="PF13414">
    <property type="entry name" value="TPR_11"/>
    <property type="match status" value="2"/>
</dbReference>
<reference evidence="2 3" key="1">
    <citation type="journal article" date="2016" name="Int. J. Syst. Evol. Microbiol.">
        <title>Acidipila dinghuensis sp. nov., an acidobacterium isolated from forest soil.</title>
        <authorList>
            <person name="Jiang Y.W."/>
            <person name="Wang J."/>
            <person name="Chen M.H."/>
            <person name="Lv Y.Y."/>
            <person name="Qiu L.H."/>
        </authorList>
    </citation>
    <scope>NUCLEOTIDE SEQUENCE [LARGE SCALE GENOMIC DNA]</scope>
    <source>
        <strain evidence="2 3">DHOF10</strain>
    </source>
</reference>
<dbReference type="InterPro" id="IPR011990">
    <property type="entry name" value="TPR-like_helical_dom_sf"/>
</dbReference>
<dbReference type="Pfam" id="PF14559">
    <property type="entry name" value="TPR_19"/>
    <property type="match status" value="1"/>
</dbReference>
<protein>
    <submittedName>
        <fullName evidence="2">Tetratricopeptide repeat protein</fullName>
    </submittedName>
</protein>
<sequence length="717" mass="79658">MPCRSGVYATVSEPAMLPLSQPLQEGLRHHGAGRLAEAAVLYQQALESSPGDPEAFLLLGILARQARRPRQAIDLLTFAARQMPEAAHVHLNIARSWLDLGFASPQSLEEAERACRRSLALDAGNGQAWSCLASIENRRGHRDEARAAWIQALRLPRRAGRHGRTSGAGRAAYSIGILFAREGRHEDAIRVYRNGLRHAPSDARLHFACAASAASLGRRDEAISSYRRAVRLRPDFPEAFLNLGNLLYDRNDFLGSARCYARAVSLRPNYAKGWCNLGNALSALERYKAATAAYERSLSLAPETVAARHNLGNALLHEREYRRAEQCFRAALEADATSPEHHNSLGNALLQQQRTADAQSCYRRALELRPDYATAHINLANTLLYQGEHGSVTGPMMEHYRRGIELEPTNAGGQYNLSLSCLRAGLYAEGWQRHEHRWEFRELHQSRRDFRQPQWQGEPLAGATILLYAEQGLGDTLQFIRYAPLVAALGAQVILEVQPRLRRLLTGMDGIAQVLTRGEDLPAFDWHCPLMSLPLAFGTTLETIPAAVPYLRPDPALVSAAWERWPRRDDRMRVGITWAGNPSHRADHQRSLPLALFAPLGHPTHIDFYSLQYGQAAGELQHAPFPIHNASSQDKDLADTSAFISTLDLVLSIDTSIAHLTGGLGKPLWILLPHLADWRWLEGRSDSPWYPTARLFRQPVSGDWPSTVAALSAALEK</sequence>
<dbReference type="PROSITE" id="PS50005">
    <property type="entry name" value="TPR"/>
    <property type="match status" value="6"/>
</dbReference>
<dbReference type="SMART" id="SM00028">
    <property type="entry name" value="TPR"/>
    <property type="match status" value="10"/>
</dbReference>
<feature type="repeat" description="TPR" evidence="1">
    <location>
        <begin position="271"/>
        <end position="304"/>
    </location>
</feature>
<comment type="caution">
    <text evidence="2">The sequence shown here is derived from an EMBL/GenBank/DDBJ whole genome shotgun (WGS) entry which is preliminary data.</text>
</comment>
<dbReference type="Proteomes" id="UP000290253">
    <property type="component" value="Unassembled WGS sequence"/>
</dbReference>
<feature type="repeat" description="TPR" evidence="1">
    <location>
        <begin position="237"/>
        <end position="270"/>
    </location>
</feature>
<dbReference type="AlphaFoldDB" id="A0A4Q1SH03"/>
<dbReference type="OrthoDB" id="6193797at2"/>
<accession>A0A4Q1SH03</accession>
<evidence type="ECO:0000256" key="1">
    <source>
        <dbReference type="PROSITE-ProRule" id="PRU00339"/>
    </source>
</evidence>
<dbReference type="PANTHER" id="PTHR44395:SF1">
    <property type="entry name" value="PROTEIN O-MANNOSYL-TRANSFERASE TMTC3"/>
    <property type="match status" value="1"/>
</dbReference>
<feature type="repeat" description="TPR" evidence="1">
    <location>
        <begin position="169"/>
        <end position="202"/>
    </location>
</feature>
<organism evidence="2 3">
    <name type="scientific">Silvibacterium dinghuense</name>
    <dbReference type="NCBI Taxonomy" id="1560006"/>
    <lineage>
        <taxon>Bacteria</taxon>
        <taxon>Pseudomonadati</taxon>
        <taxon>Acidobacteriota</taxon>
        <taxon>Terriglobia</taxon>
        <taxon>Terriglobales</taxon>
        <taxon>Acidobacteriaceae</taxon>
        <taxon>Silvibacterium</taxon>
    </lineage>
</organism>
<feature type="repeat" description="TPR" evidence="1">
    <location>
        <begin position="203"/>
        <end position="236"/>
    </location>
</feature>
<dbReference type="SUPFAM" id="SSF48452">
    <property type="entry name" value="TPR-like"/>
    <property type="match status" value="2"/>
</dbReference>
<dbReference type="Pfam" id="PF00515">
    <property type="entry name" value="TPR_1"/>
    <property type="match status" value="1"/>
</dbReference>
<evidence type="ECO:0000313" key="3">
    <source>
        <dbReference type="Proteomes" id="UP000290253"/>
    </source>
</evidence>
<dbReference type="RefSeq" id="WP_129206385.1">
    <property type="nucleotide sequence ID" value="NZ_SDMK01000001.1"/>
</dbReference>
<gene>
    <name evidence="2" type="ORF">ESZ00_01415</name>
</gene>
<name>A0A4Q1SH03_9BACT</name>
<keyword evidence="1" id="KW-0802">TPR repeat</keyword>
<proteinExistence type="predicted"/>
<dbReference type="SUPFAM" id="SSF53756">
    <property type="entry name" value="UDP-Glycosyltransferase/glycogen phosphorylase"/>
    <property type="match status" value="1"/>
</dbReference>
<dbReference type="Gene3D" id="3.40.50.2000">
    <property type="entry name" value="Glycogen Phosphorylase B"/>
    <property type="match status" value="1"/>
</dbReference>
<dbReference type="PANTHER" id="PTHR44395">
    <property type="match status" value="1"/>
</dbReference>
<dbReference type="Pfam" id="PF13432">
    <property type="entry name" value="TPR_16"/>
    <property type="match status" value="1"/>
</dbReference>
<keyword evidence="3" id="KW-1185">Reference proteome</keyword>
<dbReference type="InterPro" id="IPR019734">
    <property type="entry name" value="TPR_rpt"/>
</dbReference>
<feature type="repeat" description="TPR" evidence="1">
    <location>
        <begin position="339"/>
        <end position="372"/>
    </location>
</feature>
<dbReference type="Pfam" id="PF13181">
    <property type="entry name" value="TPR_8"/>
    <property type="match status" value="1"/>
</dbReference>
<feature type="repeat" description="TPR" evidence="1">
    <location>
        <begin position="305"/>
        <end position="338"/>
    </location>
</feature>